<evidence type="ECO:0000313" key="2">
    <source>
        <dbReference type="Proteomes" id="UP000095472"/>
    </source>
</evidence>
<gene>
    <name evidence="1" type="ORF">BH720_014075</name>
</gene>
<dbReference type="Proteomes" id="UP000095472">
    <property type="component" value="Chromosome"/>
</dbReference>
<reference evidence="1 2" key="1">
    <citation type="journal article" date="2016" name="Genome Announc.">
        <title>Draft Genome Sequence of the Thermotolerant Cyanobacterium Desertifilum sp. IPPAS B-1220.</title>
        <authorList>
            <person name="Mironov K.S."/>
            <person name="Sinetova M.A."/>
            <person name="Bolatkhan K."/>
            <person name="Zayadan B.K."/>
            <person name="Ustinova V.V."/>
            <person name="Kupriyanova E.V."/>
            <person name="Skrypnik A.N."/>
            <person name="Gogoleva N.E."/>
            <person name="Gogolev Y.V."/>
            <person name="Los D.A."/>
        </authorList>
    </citation>
    <scope>NUCLEOTIDE SEQUENCE [LARGE SCALE GENOMIC DNA]</scope>
    <source>
        <strain evidence="1 2">IPPAS B-1220</strain>
    </source>
</reference>
<evidence type="ECO:0000313" key="1">
    <source>
        <dbReference type="EMBL" id="XPM66364.1"/>
    </source>
</evidence>
<sequence>MKSFVYWQPWSEIQPLASHLKPELQASRTTSPRNSARPSLPVR</sequence>
<proteinExistence type="predicted"/>
<dbReference type="EMBL" id="CP182909">
    <property type="protein sequence ID" value="XPM66364.1"/>
    <property type="molecule type" value="Genomic_DNA"/>
</dbReference>
<organism evidence="1 2">
    <name type="scientific">Desertifilum tharense IPPAS B-1220</name>
    <dbReference type="NCBI Taxonomy" id="1781255"/>
    <lineage>
        <taxon>Bacteria</taxon>
        <taxon>Bacillati</taxon>
        <taxon>Cyanobacteriota</taxon>
        <taxon>Cyanophyceae</taxon>
        <taxon>Desertifilales</taxon>
        <taxon>Desertifilaceae</taxon>
        <taxon>Desertifilum</taxon>
    </lineage>
</organism>
<keyword evidence="2" id="KW-1185">Reference proteome</keyword>
<protein>
    <submittedName>
        <fullName evidence="1">Uncharacterized protein</fullName>
    </submittedName>
</protein>
<accession>A0ACD5H0S4</accession>
<name>A0ACD5H0S4_9CYAN</name>